<reference evidence="2 3" key="1">
    <citation type="submission" date="2022-12" db="EMBL/GenBank/DDBJ databases">
        <title>Chromosome-scale assembly of the Ensete ventricosum genome.</title>
        <authorList>
            <person name="Dussert Y."/>
            <person name="Stocks J."/>
            <person name="Wendawek A."/>
            <person name="Woldeyes F."/>
            <person name="Nichols R.A."/>
            <person name="Borrell J.S."/>
        </authorList>
    </citation>
    <scope>NUCLEOTIDE SEQUENCE [LARGE SCALE GENOMIC DNA]</scope>
    <source>
        <strain evidence="3">cv. Maze</strain>
        <tissue evidence="2">Seeds</tissue>
    </source>
</reference>
<evidence type="ECO:0000313" key="2">
    <source>
        <dbReference type="EMBL" id="KAJ8476973.1"/>
    </source>
</evidence>
<organism evidence="2 3">
    <name type="scientific">Ensete ventricosum</name>
    <name type="common">Abyssinian banana</name>
    <name type="synonym">Musa ensete</name>
    <dbReference type="NCBI Taxonomy" id="4639"/>
    <lineage>
        <taxon>Eukaryota</taxon>
        <taxon>Viridiplantae</taxon>
        <taxon>Streptophyta</taxon>
        <taxon>Embryophyta</taxon>
        <taxon>Tracheophyta</taxon>
        <taxon>Spermatophyta</taxon>
        <taxon>Magnoliopsida</taxon>
        <taxon>Liliopsida</taxon>
        <taxon>Zingiberales</taxon>
        <taxon>Musaceae</taxon>
        <taxon>Ensete</taxon>
    </lineage>
</organism>
<feature type="compositionally biased region" description="Polar residues" evidence="1">
    <location>
        <begin position="12"/>
        <end position="23"/>
    </location>
</feature>
<dbReference type="AlphaFoldDB" id="A0AAV8QJJ4"/>
<gene>
    <name evidence="2" type="ORF">OPV22_020700</name>
</gene>
<feature type="region of interest" description="Disordered" evidence="1">
    <location>
        <begin position="61"/>
        <end position="116"/>
    </location>
</feature>
<proteinExistence type="predicted"/>
<sequence length="116" mass="13170">MNGLLLQKSRVKTQQTLGVSTDHSNSKCGREPRELSRTTGHDWMEEISQNLLDFKISSVRKARKEDGSAKRPKHDDSLNNDIVMGKENTPAVRKEYSYKPHADGSVRRPLQSVNHN</sequence>
<comment type="caution">
    <text evidence="2">The sequence shown here is derived from an EMBL/GenBank/DDBJ whole genome shotgun (WGS) entry which is preliminary data.</text>
</comment>
<protein>
    <submittedName>
        <fullName evidence="2">Uncharacterized protein</fullName>
    </submittedName>
</protein>
<dbReference type="Proteomes" id="UP001222027">
    <property type="component" value="Unassembled WGS sequence"/>
</dbReference>
<evidence type="ECO:0000313" key="3">
    <source>
        <dbReference type="Proteomes" id="UP001222027"/>
    </source>
</evidence>
<accession>A0AAV8QJJ4</accession>
<evidence type="ECO:0000256" key="1">
    <source>
        <dbReference type="SAM" id="MobiDB-lite"/>
    </source>
</evidence>
<feature type="compositionally biased region" description="Basic and acidic residues" evidence="1">
    <location>
        <begin position="63"/>
        <end position="77"/>
    </location>
</feature>
<feature type="compositionally biased region" description="Basic and acidic residues" evidence="1">
    <location>
        <begin position="24"/>
        <end position="42"/>
    </location>
</feature>
<name>A0AAV8QJJ4_ENSVE</name>
<dbReference type="EMBL" id="JAQQAF010000006">
    <property type="protein sequence ID" value="KAJ8476973.1"/>
    <property type="molecule type" value="Genomic_DNA"/>
</dbReference>
<keyword evidence="3" id="KW-1185">Reference proteome</keyword>
<feature type="region of interest" description="Disordered" evidence="1">
    <location>
        <begin position="1"/>
        <end position="42"/>
    </location>
</feature>
<feature type="compositionally biased region" description="Basic and acidic residues" evidence="1">
    <location>
        <begin position="92"/>
        <end position="106"/>
    </location>
</feature>